<dbReference type="AlphaFoldDB" id="F1A040"/>
<feature type="signal peptide" evidence="1">
    <location>
        <begin position="1"/>
        <end position="17"/>
    </location>
</feature>
<keyword evidence="1" id="KW-0732">Signal</keyword>
<feature type="chain" id="PRO_5003262963" evidence="1">
    <location>
        <begin position="18"/>
        <end position="214"/>
    </location>
</feature>
<keyword evidence="3" id="KW-1185">Reference proteome</keyword>
<organism evidence="2 3">
    <name type="scientific">Dictyostelium purpureum</name>
    <name type="common">Slime mold</name>
    <dbReference type="NCBI Taxonomy" id="5786"/>
    <lineage>
        <taxon>Eukaryota</taxon>
        <taxon>Amoebozoa</taxon>
        <taxon>Evosea</taxon>
        <taxon>Eumycetozoa</taxon>
        <taxon>Dictyostelia</taxon>
        <taxon>Dictyosteliales</taxon>
        <taxon>Dictyosteliaceae</taxon>
        <taxon>Dictyostelium</taxon>
    </lineage>
</organism>
<dbReference type="InParanoid" id="F1A040"/>
<gene>
    <name evidence="2" type="ORF">DICPUDRAFT_83625</name>
</gene>
<accession>F1A040</accession>
<dbReference type="Proteomes" id="UP000001064">
    <property type="component" value="Unassembled WGS sequence"/>
</dbReference>
<evidence type="ECO:0000313" key="2">
    <source>
        <dbReference type="EMBL" id="EGC30438.1"/>
    </source>
</evidence>
<dbReference type="KEGG" id="dpp:DICPUDRAFT_83625"/>
<dbReference type="InterPro" id="IPR040310">
    <property type="entry name" value="DDB_G0292248"/>
</dbReference>
<protein>
    <submittedName>
        <fullName evidence="2">Uncharacterized protein</fullName>
    </submittedName>
</protein>
<name>F1A040_DICPU</name>
<evidence type="ECO:0000256" key="1">
    <source>
        <dbReference type="SAM" id="SignalP"/>
    </source>
</evidence>
<dbReference type="PANTHER" id="PTHR31648:SF2">
    <property type="entry name" value="TRANSMEMBRANE PROTEIN"/>
    <property type="match status" value="1"/>
</dbReference>
<dbReference type="GeneID" id="10510510"/>
<dbReference type="EMBL" id="GL871329">
    <property type="protein sequence ID" value="EGC30438.1"/>
    <property type="molecule type" value="Genomic_DNA"/>
</dbReference>
<dbReference type="VEuPathDB" id="AmoebaDB:DICPUDRAFT_83625"/>
<reference evidence="3" key="1">
    <citation type="journal article" date="2011" name="Genome Biol.">
        <title>Comparative genomics of the social amoebae Dictyostelium discoideum and Dictyostelium purpureum.</title>
        <authorList>
            <consortium name="US DOE Joint Genome Institute (JGI-PGF)"/>
            <person name="Sucgang R."/>
            <person name="Kuo A."/>
            <person name="Tian X."/>
            <person name="Salerno W."/>
            <person name="Parikh A."/>
            <person name="Feasley C.L."/>
            <person name="Dalin E."/>
            <person name="Tu H."/>
            <person name="Huang E."/>
            <person name="Barry K."/>
            <person name="Lindquist E."/>
            <person name="Shapiro H."/>
            <person name="Bruce D."/>
            <person name="Schmutz J."/>
            <person name="Salamov A."/>
            <person name="Fey P."/>
            <person name="Gaudet P."/>
            <person name="Anjard C."/>
            <person name="Babu M.M."/>
            <person name="Basu S."/>
            <person name="Bushmanova Y."/>
            <person name="van der Wel H."/>
            <person name="Katoh-Kurasawa M."/>
            <person name="Dinh C."/>
            <person name="Coutinho P.M."/>
            <person name="Saito T."/>
            <person name="Elias M."/>
            <person name="Schaap P."/>
            <person name="Kay R.R."/>
            <person name="Henrissat B."/>
            <person name="Eichinger L."/>
            <person name="Rivero F."/>
            <person name="Putnam N.H."/>
            <person name="West C.M."/>
            <person name="Loomis W.F."/>
            <person name="Chisholm R.L."/>
            <person name="Shaulsky G."/>
            <person name="Strassmann J.E."/>
            <person name="Queller D.C."/>
            <person name="Kuspa A."/>
            <person name="Grigoriev I.V."/>
        </authorList>
    </citation>
    <scope>NUCLEOTIDE SEQUENCE [LARGE SCALE GENOMIC DNA]</scope>
    <source>
        <strain evidence="3">QSDP1</strain>
    </source>
</reference>
<sequence length="214" mass="24091">MKLLLTLLLCFFGSALSNQCFMNGLWGYTTTYQTVAVGLNTFQNGVITPQTFTDSGQIVVNYRDKTMYNSIYFTNDAGSTYMQIFTFGQNQTQYILLDSKCYRQPAGPFPSYLPMVPVANPNNYTVGDTQVELWQLVDPNTDYYSQKIMAVNARTCAFMTTTTRNTNSNGMSNSVFSNFQTGLYTVPLPYQCYNSYLVEEGKFSDIKAGLGLYL</sequence>
<dbReference type="Pfam" id="PF25544">
    <property type="entry name" value="Ependymin_amoebozoa"/>
    <property type="match status" value="1"/>
</dbReference>
<evidence type="ECO:0000313" key="3">
    <source>
        <dbReference type="Proteomes" id="UP000001064"/>
    </source>
</evidence>
<proteinExistence type="predicted"/>
<dbReference type="RefSeq" id="XP_003293038.1">
    <property type="nucleotide sequence ID" value="XM_003292990.1"/>
</dbReference>
<dbReference type="PANTHER" id="PTHR31648">
    <property type="entry name" value="TRANSMEMBRANE PROTEIN-RELATED"/>
    <property type="match status" value="1"/>
</dbReference>